<dbReference type="OrthoDB" id="4707159at2"/>
<protein>
    <submittedName>
        <fullName evidence="2">Uncharacterized protein</fullName>
    </submittedName>
</protein>
<name>A0A1A6BLL8_MYCGO</name>
<feature type="transmembrane region" description="Helical" evidence="1">
    <location>
        <begin position="47"/>
        <end position="70"/>
    </location>
</feature>
<proteinExistence type="predicted"/>
<keyword evidence="1" id="KW-1133">Transmembrane helix</keyword>
<feature type="transmembrane region" description="Helical" evidence="1">
    <location>
        <begin position="18"/>
        <end position="41"/>
    </location>
</feature>
<evidence type="ECO:0000313" key="2">
    <source>
        <dbReference type="EMBL" id="OBS03233.1"/>
    </source>
</evidence>
<sequence length="152" mass="17112">MIEHHDFTKPYAKNRKRIYAGVAAVMAAGYIVTAGGTGLGIFPTTPITGLVACIIFTNAIWVAFWACWFVNGPGEKRTTLEKADEFTMLWACVAAVGSELTWELPWLIADALGRAHITPNDRWVYIWYYYARVDERYPTATGRCGVLRRSWS</sequence>
<evidence type="ECO:0000313" key="3">
    <source>
        <dbReference type="Proteomes" id="UP000093757"/>
    </source>
</evidence>
<reference evidence="2 3" key="1">
    <citation type="submission" date="2016-06" db="EMBL/GenBank/DDBJ databases">
        <authorList>
            <person name="Kjaerup R.B."/>
            <person name="Dalgaard T.S."/>
            <person name="Juul-Madsen H.R."/>
        </authorList>
    </citation>
    <scope>NUCLEOTIDE SEQUENCE [LARGE SCALE GENOMIC DNA]</scope>
    <source>
        <strain evidence="2 3">1245752.6</strain>
    </source>
</reference>
<dbReference type="Proteomes" id="UP000093757">
    <property type="component" value="Unassembled WGS sequence"/>
</dbReference>
<dbReference type="AlphaFoldDB" id="A0A1A6BLL8"/>
<gene>
    <name evidence="2" type="ORF">A9W98_10675</name>
</gene>
<evidence type="ECO:0000256" key="1">
    <source>
        <dbReference type="SAM" id="Phobius"/>
    </source>
</evidence>
<keyword evidence="1" id="KW-0812">Transmembrane</keyword>
<comment type="caution">
    <text evidence="2">The sequence shown here is derived from an EMBL/GenBank/DDBJ whole genome shotgun (WGS) entry which is preliminary data.</text>
</comment>
<organism evidence="2 3">
    <name type="scientific">Mycobacterium gordonae</name>
    <dbReference type="NCBI Taxonomy" id="1778"/>
    <lineage>
        <taxon>Bacteria</taxon>
        <taxon>Bacillati</taxon>
        <taxon>Actinomycetota</taxon>
        <taxon>Actinomycetes</taxon>
        <taxon>Mycobacteriales</taxon>
        <taxon>Mycobacteriaceae</taxon>
        <taxon>Mycobacterium</taxon>
    </lineage>
</organism>
<dbReference type="RefSeq" id="WP_065132651.1">
    <property type="nucleotide sequence ID" value="NZ_MAEM01000091.1"/>
</dbReference>
<keyword evidence="1" id="KW-0472">Membrane</keyword>
<dbReference type="EMBL" id="MAEM01000091">
    <property type="protein sequence ID" value="OBS03233.1"/>
    <property type="molecule type" value="Genomic_DNA"/>
</dbReference>
<accession>A0A1A6BLL8</accession>